<dbReference type="Gene3D" id="3.90.1150.10">
    <property type="entry name" value="Aspartate Aminotransferase, domain 1"/>
    <property type="match status" value="1"/>
</dbReference>
<keyword evidence="4" id="KW-0028">Amino-acid biosynthesis</keyword>
<keyword evidence="5 8" id="KW-0663">Pyridoxal phosphate</keyword>
<keyword evidence="10" id="KW-1185">Reference proteome</keyword>
<dbReference type="EMBL" id="JBHSHC010000112">
    <property type="protein sequence ID" value="MFC4768876.1"/>
    <property type="molecule type" value="Genomic_DNA"/>
</dbReference>
<evidence type="ECO:0000256" key="4">
    <source>
        <dbReference type="ARBA" id="ARBA00022605"/>
    </source>
</evidence>
<evidence type="ECO:0000256" key="3">
    <source>
        <dbReference type="ARBA" id="ARBA00012224"/>
    </source>
</evidence>
<dbReference type="CDD" id="cd00614">
    <property type="entry name" value="CGS_like"/>
    <property type="match status" value="1"/>
</dbReference>
<protein>
    <recommendedName>
        <fullName evidence="3">cysteine-S-conjugate beta-lyase</fullName>
        <ecNumber evidence="3">4.4.1.13</ecNumber>
    </recommendedName>
</protein>
<dbReference type="Gene3D" id="3.40.640.10">
    <property type="entry name" value="Type I PLP-dependent aspartate aminotransferase-like (Major domain)"/>
    <property type="match status" value="1"/>
</dbReference>
<evidence type="ECO:0000256" key="6">
    <source>
        <dbReference type="ARBA" id="ARBA00023167"/>
    </source>
</evidence>
<keyword evidence="7" id="KW-0456">Lyase</keyword>
<evidence type="ECO:0000313" key="10">
    <source>
        <dbReference type="Proteomes" id="UP001596002"/>
    </source>
</evidence>
<dbReference type="InterPro" id="IPR015422">
    <property type="entry name" value="PyrdxlP-dep_Trfase_small"/>
</dbReference>
<sequence>MKFQTKALHTGVEVDPITGASSVPIYQASTFHQEEFDSTQEFDYARSGNPTRKALEHIIAELEGANYGFAFASGMAAITGVLLTLSSGSHVVACEDIYGGSFRALTRVFSRLGIQTAFVDASDLDKIDSAIRPETKMLLLETPSNPTLKIIDLKGAAEIAKRKGVITVVDNTFMSPFLQRPHESGIDVVVHSGTKFLGGHSDVVAGLVTVRDEALAKEIYLIQNGFGGVLGPQDCWLLMRGIKTLPVRMTQSQQTAGVLANYLAAHPKIKKVYYPGLDEHPGGKIHLQQADGPGAVLSFELDDAEAVRRFVKDLQLPMFAVSLGGVESILSYPVKMSHAAMPEPERLIRGINGGLLRFSAGLESPEDLIEDIEQALKGI</sequence>
<dbReference type="Proteomes" id="UP001596002">
    <property type="component" value="Unassembled WGS sequence"/>
</dbReference>
<dbReference type="PANTHER" id="PTHR11808">
    <property type="entry name" value="TRANS-SULFURATION ENZYME FAMILY MEMBER"/>
    <property type="match status" value="1"/>
</dbReference>
<evidence type="ECO:0000256" key="2">
    <source>
        <dbReference type="ARBA" id="ARBA00009077"/>
    </source>
</evidence>
<gene>
    <name evidence="9" type="ORF">ACFO8Q_16170</name>
</gene>
<name>A0ABV9Q3W6_9BACL</name>
<accession>A0ABV9Q3W6</accession>
<dbReference type="InterPro" id="IPR015424">
    <property type="entry name" value="PyrdxlP-dep_Trfase"/>
</dbReference>
<dbReference type="PIRSF" id="PIRSF001434">
    <property type="entry name" value="CGS"/>
    <property type="match status" value="1"/>
</dbReference>
<dbReference type="Pfam" id="PF01053">
    <property type="entry name" value="Cys_Met_Meta_PP"/>
    <property type="match status" value="1"/>
</dbReference>
<evidence type="ECO:0000256" key="7">
    <source>
        <dbReference type="ARBA" id="ARBA00023239"/>
    </source>
</evidence>
<evidence type="ECO:0000256" key="1">
    <source>
        <dbReference type="ARBA" id="ARBA00001933"/>
    </source>
</evidence>
<comment type="caution">
    <text evidence="9">The sequence shown here is derived from an EMBL/GenBank/DDBJ whole genome shotgun (WGS) entry which is preliminary data.</text>
</comment>
<dbReference type="PANTHER" id="PTHR11808:SF50">
    <property type="entry name" value="CYSTATHIONINE BETA-LYASE"/>
    <property type="match status" value="1"/>
</dbReference>
<dbReference type="InterPro" id="IPR000277">
    <property type="entry name" value="Cys/Met-Metab_PyrdxlP-dep_enz"/>
</dbReference>
<evidence type="ECO:0000256" key="8">
    <source>
        <dbReference type="RuleBase" id="RU362118"/>
    </source>
</evidence>
<dbReference type="InterPro" id="IPR054542">
    <property type="entry name" value="Cys_met_metab_PP"/>
</dbReference>
<comment type="similarity">
    <text evidence="2 8">Belongs to the trans-sulfuration enzymes family.</text>
</comment>
<proteinExistence type="inferred from homology"/>
<reference evidence="10" key="1">
    <citation type="journal article" date="2019" name="Int. J. Syst. Evol. Microbiol.">
        <title>The Global Catalogue of Microorganisms (GCM) 10K type strain sequencing project: providing services to taxonomists for standard genome sequencing and annotation.</title>
        <authorList>
            <consortium name="The Broad Institute Genomics Platform"/>
            <consortium name="The Broad Institute Genome Sequencing Center for Infectious Disease"/>
            <person name="Wu L."/>
            <person name="Ma J."/>
        </authorList>
    </citation>
    <scope>NUCLEOTIDE SEQUENCE [LARGE SCALE GENOMIC DNA]</scope>
    <source>
        <strain evidence="10">WYCCWR 12678</strain>
    </source>
</reference>
<dbReference type="SUPFAM" id="SSF53383">
    <property type="entry name" value="PLP-dependent transferases"/>
    <property type="match status" value="1"/>
</dbReference>
<dbReference type="PROSITE" id="PS00868">
    <property type="entry name" value="CYS_MET_METAB_PP"/>
    <property type="match status" value="1"/>
</dbReference>
<organism evidence="9 10">
    <name type="scientific">Effusibacillus consociatus</name>
    <dbReference type="NCBI Taxonomy" id="1117041"/>
    <lineage>
        <taxon>Bacteria</taxon>
        <taxon>Bacillati</taxon>
        <taxon>Bacillota</taxon>
        <taxon>Bacilli</taxon>
        <taxon>Bacillales</taxon>
        <taxon>Alicyclobacillaceae</taxon>
        <taxon>Effusibacillus</taxon>
    </lineage>
</organism>
<evidence type="ECO:0000313" key="9">
    <source>
        <dbReference type="EMBL" id="MFC4768876.1"/>
    </source>
</evidence>
<comment type="cofactor">
    <cofactor evidence="1 8">
        <name>pyridoxal 5'-phosphate</name>
        <dbReference type="ChEBI" id="CHEBI:597326"/>
    </cofactor>
</comment>
<dbReference type="EC" id="4.4.1.13" evidence="3"/>
<keyword evidence="6" id="KW-0486">Methionine biosynthesis</keyword>
<evidence type="ECO:0000256" key="5">
    <source>
        <dbReference type="ARBA" id="ARBA00022898"/>
    </source>
</evidence>
<dbReference type="InterPro" id="IPR015421">
    <property type="entry name" value="PyrdxlP-dep_Trfase_major"/>
</dbReference>
<dbReference type="RefSeq" id="WP_380026828.1">
    <property type="nucleotide sequence ID" value="NZ_JBHSHC010000112.1"/>
</dbReference>